<feature type="compositionally biased region" description="Low complexity" evidence="2">
    <location>
        <begin position="214"/>
        <end position="231"/>
    </location>
</feature>
<feature type="compositionally biased region" description="Basic and acidic residues" evidence="2">
    <location>
        <begin position="256"/>
        <end position="267"/>
    </location>
</feature>
<evidence type="ECO:0000313" key="4">
    <source>
        <dbReference type="Proteomes" id="UP001151760"/>
    </source>
</evidence>
<comment type="caution">
    <text evidence="3">The sequence shown here is derived from an EMBL/GenBank/DDBJ whole genome shotgun (WGS) entry which is preliminary data.</text>
</comment>
<gene>
    <name evidence="3" type="ORF">Tco_0861202</name>
</gene>
<accession>A0ABQ5BH49</accession>
<dbReference type="EMBL" id="BQNB010013289">
    <property type="protein sequence ID" value="GJT14160.1"/>
    <property type="molecule type" value="Genomic_DNA"/>
</dbReference>
<reference evidence="3" key="2">
    <citation type="submission" date="2022-01" db="EMBL/GenBank/DDBJ databases">
        <authorList>
            <person name="Yamashiro T."/>
            <person name="Shiraishi A."/>
            <person name="Satake H."/>
            <person name="Nakayama K."/>
        </authorList>
    </citation>
    <scope>NUCLEOTIDE SEQUENCE</scope>
</reference>
<dbReference type="PANTHER" id="PTHR33067">
    <property type="entry name" value="RNA-DIRECTED DNA POLYMERASE-RELATED"/>
    <property type="match status" value="1"/>
</dbReference>
<feature type="coiled-coil region" evidence="1">
    <location>
        <begin position="163"/>
        <end position="190"/>
    </location>
</feature>
<name>A0ABQ5BH49_9ASTR</name>
<dbReference type="Proteomes" id="UP001151760">
    <property type="component" value="Unassembled WGS sequence"/>
</dbReference>
<keyword evidence="1" id="KW-0175">Coiled coil</keyword>
<evidence type="ECO:0000313" key="3">
    <source>
        <dbReference type="EMBL" id="GJT14160.1"/>
    </source>
</evidence>
<proteinExistence type="predicted"/>
<protein>
    <recommendedName>
        <fullName evidence="5">Reverse transcriptase domain-containing protein</fullName>
    </recommendedName>
</protein>
<feature type="compositionally biased region" description="Low complexity" evidence="2">
    <location>
        <begin position="92"/>
        <end position="124"/>
    </location>
</feature>
<keyword evidence="4" id="KW-1185">Reference proteome</keyword>
<sequence length="534" mass="60576">MTIKMNQMMNEMKALVVTTPAPVKAVEEVCVTCGSNHNFNHCPLTRGGNDFPVFHDNIQQFQQTAAVGNFLQRNQPSNLANQMRPPGFNQPNVQNNQNRYQGNNFNSNQNRGGNFNQNRQNNQGAVYQAPPYQPPTNQPLVNQALPPVSQIQGVSKTDFESYAKANDANMNNLQMKLDNFQRNQNDFQRVYNDSQKKQDDFQKMMLSFMQSYHTNQTSSSSSLPSNTIPNPRNEAKAITTRSGVTYNGPPIPPPVVEKESEATKDTELPSTEDIQPPPLVQEQTKDKEPIEEPSFVANKAKPNLPYPSRLNKQKIREKDDILSSKFMEIFRNLHFELSFVDALIHMPKFASMFKKMLNNKDKLIELTKTPLNENCSAVVLKKLPEKLGDPGRFLIPCDFSEFDNYLALADLRASINLMPLSIWKKLRFSVSPVFQRYVLDPEGDILILEALLNNDPLPHPNQGDYSPGIQKDLKVVEPKESSLEPKDEIPEVELKELPPHLEYAFLEENNKLPVIISKDLSQDEKTSLIHVLKS</sequence>
<evidence type="ECO:0000256" key="2">
    <source>
        <dbReference type="SAM" id="MobiDB-lite"/>
    </source>
</evidence>
<reference evidence="3" key="1">
    <citation type="journal article" date="2022" name="Int. J. Mol. Sci.">
        <title>Draft Genome of Tanacetum Coccineum: Genomic Comparison of Closely Related Tanacetum-Family Plants.</title>
        <authorList>
            <person name="Yamashiro T."/>
            <person name="Shiraishi A."/>
            <person name="Nakayama K."/>
            <person name="Satake H."/>
        </authorList>
    </citation>
    <scope>NUCLEOTIDE SEQUENCE</scope>
</reference>
<dbReference type="PANTHER" id="PTHR33067:SF39">
    <property type="entry name" value="TRANSCRIPTION FACTOR INTERACTOR AND REGULATOR CCHC(ZN) FAMILY"/>
    <property type="match status" value="1"/>
</dbReference>
<evidence type="ECO:0008006" key="5">
    <source>
        <dbReference type="Google" id="ProtNLM"/>
    </source>
</evidence>
<feature type="region of interest" description="Disordered" evidence="2">
    <location>
        <begin position="84"/>
        <end position="133"/>
    </location>
</feature>
<organism evidence="3 4">
    <name type="scientific">Tanacetum coccineum</name>
    <dbReference type="NCBI Taxonomy" id="301880"/>
    <lineage>
        <taxon>Eukaryota</taxon>
        <taxon>Viridiplantae</taxon>
        <taxon>Streptophyta</taxon>
        <taxon>Embryophyta</taxon>
        <taxon>Tracheophyta</taxon>
        <taxon>Spermatophyta</taxon>
        <taxon>Magnoliopsida</taxon>
        <taxon>eudicotyledons</taxon>
        <taxon>Gunneridae</taxon>
        <taxon>Pentapetalae</taxon>
        <taxon>asterids</taxon>
        <taxon>campanulids</taxon>
        <taxon>Asterales</taxon>
        <taxon>Asteraceae</taxon>
        <taxon>Asteroideae</taxon>
        <taxon>Anthemideae</taxon>
        <taxon>Anthemidinae</taxon>
        <taxon>Tanacetum</taxon>
    </lineage>
</organism>
<evidence type="ECO:0000256" key="1">
    <source>
        <dbReference type="SAM" id="Coils"/>
    </source>
</evidence>
<feature type="region of interest" description="Disordered" evidence="2">
    <location>
        <begin position="213"/>
        <end position="308"/>
    </location>
</feature>